<accession>A0A7H4N465</accession>
<dbReference type="InterPro" id="IPR011009">
    <property type="entry name" value="Kinase-like_dom_sf"/>
</dbReference>
<dbReference type="SUPFAM" id="SSF56112">
    <property type="entry name" value="Protein kinase-like (PK-like)"/>
    <property type="match status" value="1"/>
</dbReference>
<evidence type="ECO:0000313" key="1">
    <source>
        <dbReference type="EMBL" id="STV77832.1"/>
    </source>
</evidence>
<reference evidence="1 2" key="1">
    <citation type="submission" date="2018-06" db="EMBL/GenBank/DDBJ databases">
        <authorList>
            <consortium name="Pathogen Informatics"/>
            <person name="Doyle S."/>
        </authorList>
    </citation>
    <scope>NUCLEOTIDE SEQUENCE [LARGE SCALE GENOMIC DNA]</scope>
    <source>
        <strain evidence="1 2">NCTC9177</strain>
    </source>
</reference>
<dbReference type="RefSeq" id="WP_055323540.1">
    <property type="nucleotide sequence ID" value="NZ_BIJX01000009.1"/>
</dbReference>
<organism evidence="1 2">
    <name type="scientific">Klebsiella variicola</name>
    <dbReference type="NCBI Taxonomy" id="244366"/>
    <lineage>
        <taxon>Bacteria</taxon>
        <taxon>Pseudomonadati</taxon>
        <taxon>Pseudomonadota</taxon>
        <taxon>Gammaproteobacteria</taxon>
        <taxon>Enterobacterales</taxon>
        <taxon>Enterobacteriaceae</taxon>
        <taxon>Klebsiella/Raoultella group</taxon>
        <taxon>Klebsiella</taxon>
        <taxon>Klebsiella pneumoniae complex</taxon>
    </lineage>
</organism>
<dbReference type="KEGG" id="kpk:A593_26085"/>
<dbReference type="EMBL" id="UGKR01000004">
    <property type="protein sequence ID" value="STV77832.1"/>
    <property type="molecule type" value="Genomic_DNA"/>
</dbReference>
<dbReference type="Proteomes" id="UP000254545">
    <property type="component" value="Unassembled WGS sequence"/>
</dbReference>
<dbReference type="AlphaFoldDB" id="A0A7H4N465"/>
<name>A0A7H4N465_KLEVA</name>
<evidence type="ECO:0000313" key="2">
    <source>
        <dbReference type="Proteomes" id="UP000254545"/>
    </source>
</evidence>
<sequence>MTELLRPPYAAEARRLTQEGKWELASEKLSQLITEVTGEQTLSLQINRDQYSLNSLNGRVSLVNGRSFFFKYHHEEGEEQTIQEYYRAALLRDHGFDVDIPVYACGEPGRQILLYKLRDDKRLADVCREIETKSDWEKIGPVIEAQRYADHNILSHTLPTLRMASTEKVASEPIHQLFWNRLVSPGHDIGLGGRVASFYVNQEFILGDMQLDWQTLSSLHWRINGVSYEKSLRELFLEAGRELDPQRLADHGVVVAHGDAHNANVWYENHHSKPRLVSFDPAFAGSSIPALLAEIKATFHNIFAHPCWLYEADEAAERYNVSVARDGNTLTVNHDWQLTPLRKAFLESKGELYWKPLLTEMKRKGCLPDNWHQIMRLALFCCPTLVMNLRGGSDSVHNATSSAIGFSIAVMLGCDGDDYFSRWMSALMTEN</sequence>
<evidence type="ECO:0008006" key="3">
    <source>
        <dbReference type="Google" id="ProtNLM"/>
    </source>
</evidence>
<protein>
    <recommendedName>
        <fullName evidence="3">Aminoglycoside phosphotransferase domain-containing protein</fullName>
    </recommendedName>
</protein>
<gene>
    <name evidence="1" type="ORF">NCTC9177_07419</name>
</gene>
<comment type="caution">
    <text evidence="1">The sequence shown here is derived from an EMBL/GenBank/DDBJ whole genome shotgun (WGS) entry which is preliminary data.</text>
</comment>
<proteinExistence type="predicted"/>